<feature type="domain" description="Protein kinase" evidence="11">
    <location>
        <begin position="242"/>
        <end position="509"/>
    </location>
</feature>
<dbReference type="InterPro" id="IPR020635">
    <property type="entry name" value="Tyr_kinase_cat_dom"/>
</dbReference>
<dbReference type="InterPro" id="IPR011009">
    <property type="entry name" value="Kinase-like_dom_sf"/>
</dbReference>
<name>A0AAN8J8T1_PATCE</name>
<dbReference type="GO" id="GO:0043235">
    <property type="term" value="C:receptor complex"/>
    <property type="evidence" value="ECO:0007669"/>
    <property type="project" value="TreeGrafter"/>
</dbReference>
<evidence type="ECO:0000256" key="8">
    <source>
        <dbReference type="ARBA" id="ARBA00051243"/>
    </source>
</evidence>
<dbReference type="PROSITE" id="PS00109">
    <property type="entry name" value="PROTEIN_KINASE_TYR"/>
    <property type="match status" value="1"/>
</dbReference>
<keyword evidence="13" id="KW-1185">Reference proteome</keyword>
<dbReference type="GO" id="GO:0007169">
    <property type="term" value="P:cell surface receptor protein tyrosine kinase signaling pathway"/>
    <property type="evidence" value="ECO:0007669"/>
    <property type="project" value="TreeGrafter"/>
</dbReference>
<accession>A0AAN8J8T1</accession>
<evidence type="ECO:0000256" key="4">
    <source>
        <dbReference type="ARBA" id="ARBA00022741"/>
    </source>
</evidence>
<keyword evidence="3" id="KW-0808">Transferase</keyword>
<dbReference type="Proteomes" id="UP001347796">
    <property type="component" value="Unassembled WGS sequence"/>
</dbReference>
<feature type="transmembrane region" description="Helical" evidence="10">
    <location>
        <begin position="153"/>
        <end position="173"/>
    </location>
</feature>
<keyword evidence="10" id="KW-0812">Transmembrane</keyword>
<dbReference type="InterPro" id="IPR001245">
    <property type="entry name" value="Ser-Thr/Tyr_kinase_cat_dom"/>
</dbReference>
<dbReference type="EMBL" id="JAZGQO010000012">
    <property type="protein sequence ID" value="KAK6172105.1"/>
    <property type="molecule type" value="Genomic_DNA"/>
</dbReference>
<keyword evidence="2" id="KW-0597">Phosphoprotein</keyword>
<evidence type="ECO:0000313" key="13">
    <source>
        <dbReference type="Proteomes" id="UP001347796"/>
    </source>
</evidence>
<keyword evidence="6 9" id="KW-0067">ATP-binding</keyword>
<evidence type="ECO:0000256" key="5">
    <source>
        <dbReference type="ARBA" id="ARBA00022777"/>
    </source>
</evidence>
<feature type="binding site" evidence="9">
    <location>
        <position position="272"/>
    </location>
    <ligand>
        <name>ATP</name>
        <dbReference type="ChEBI" id="CHEBI:30616"/>
    </ligand>
</feature>
<sequence length="524" mass="58874">MDNATEDVRSCEQMECGEAVCVTYELRPICICEHTLLPADQNGNCTDDSMVVGKLLCDDDMDCGEAVCYEDGGESSCYCEHTLQPPDQMGRCLQTIIVNDENKTIPPLHMNIIHQDEIQDIIWNYDHITENHVITNTTLIPPTSLIVTKPPTIIIAVVVCFILATLIALVAFVGNRIRRIQRTAVVGRLKHVPQNGFQDLRSKALLENLTVCTNASYYEMKSIKITDLPPSLRGKAISLSSIKLVSVLGEGAFAVVYKGLTKGRKSRVMAVKVPKEGADHMFKNSIDEACVMETFNHPNILKLLHIGLFENAFASPCLMFEYMEHGDLKSLLRKSDPRIVSSTTEVHFTQKYLLCIAIQIASGMEYLSSKHYVHRDLAARNILVGHHYTVKISDFGMSRDIYLSDYYKVTGSKMLPLRWISPEALDYGTFNTSSDIWAYGVVLWEIFSFGKQPYNGYTNNQVVHLLHHGTLLEKPVTCPDDVFDVMLQCWCRVVTDRSSFSAIKSRLTIVKQNWTKSSSVIITV</sequence>
<dbReference type="SMART" id="SM00219">
    <property type="entry name" value="TyrKc"/>
    <property type="match status" value="1"/>
</dbReference>
<reference evidence="12 13" key="1">
    <citation type="submission" date="2024-01" db="EMBL/GenBank/DDBJ databases">
        <title>The genome of the rayed Mediterranean limpet Patella caerulea (Linnaeus, 1758).</title>
        <authorList>
            <person name="Anh-Thu Weber A."/>
            <person name="Halstead-Nussloch G."/>
        </authorList>
    </citation>
    <scope>NUCLEOTIDE SEQUENCE [LARGE SCALE GENOMIC DNA]</scope>
    <source>
        <strain evidence="12">AATW-2023a</strain>
        <tissue evidence="12">Whole specimen</tissue>
    </source>
</reference>
<dbReference type="Pfam" id="PF07714">
    <property type="entry name" value="PK_Tyr_Ser-Thr"/>
    <property type="match status" value="1"/>
</dbReference>
<dbReference type="SUPFAM" id="SSF56112">
    <property type="entry name" value="Protein kinase-like (PK-like)"/>
    <property type="match status" value="1"/>
</dbReference>
<dbReference type="FunFam" id="1.10.510.10:FF:000554">
    <property type="entry name" value="Predicted protein"/>
    <property type="match status" value="1"/>
</dbReference>
<evidence type="ECO:0000256" key="6">
    <source>
        <dbReference type="ARBA" id="ARBA00022840"/>
    </source>
</evidence>
<proteinExistence type="predicted"/>
<evidence type="ECO:0000256" key="7">
    <source>
        <dbReference type="ARBA" id="ARBA00023137"/>
    </source>
</evidence>
<dbReference type="PRINTS" id="PR00109">
    <property type="entry name" value="TYRKINASE"/>
</dbReference>
<comment type="subcellular location">
    <subcellularLocation>
        <location evidence="1">Membrane</location>
        <topology evidence="1">Single-pass membrane protein</topology>
    </subcellularLocation>
</comment>
<dbReference type="PANTHER" id="PTHR24416">
    <property type="entry name" value="TYROSINE-PROTEIN KINASE RECEPTOR"/>
    <property type="match status" value="1"/>
</dbReference>
<dbReference type="InterPro" id="IPR008266">
    <property type="entry name" value="Tyr_kinase_AS"/>
</dbReference>
<dbReference type="GO" id="GO:0004714">
    <property type="term" value="F:transmembrane receptor protein tyrosine kinase activity"/>
    <property type="evidence" value="ECO:0007669"/>
    <property type="project" value="UniProtKB-EC"/>
</dbReference>
<keyword evidence="10" id="KW-0472">Membrane</keyword>
<protein>
    <recommendedName>
        <fullName evidence="11">Protein kinase domain-containing protein</fullName>
    </recommendedName>
</protein>
<comment type="catalytic activity">
    <reaction evidence="8">
        <text>L-tyrosyl-[protein] + ATP = O-phospho-L-tyrosyl-[protein] + ADP + H(+)</text>
        <dbReference type="Rhea" id="RHEA:10596"/>
        <dbReference type="Rhea" id="RHEA-COMP:10136"/>
        <dbReference type="Rhea" id="RHEA-COMP:20101"/>
        <dbReference type="ChEBI" id="CHEBI:15378"/>
        <dbReference type="ChEBI" id="CHEBI:30616"/>
        <dbReference type="ChEBI" id="CHEBI:46858"/>
        <dbReference type="ChEBI" id="CHEBI:61978"/>
        <dbReference type="ChEBI" id="CHEBI:456216"/>
        <dbReference type="EC" id="2.7.10.1"/>
    </reaction>
</comment>
<keyword evidence="10" id="KW-1133">Transmembrane helix</keyword>
<dbReference type="PROSITE" id="PS00107">
    <property type="entry name" value="PROTEIN_KINASE_ATP"/>
    <property type="match status" value="1"/>
</dbReference>
<keyword evidence="5" id="KW-0418">Kinase</keyword>
<dbReference type="GO" id="GO:0005886">
    <property type="term" value="C:plasma membrane"/>
    <property type="evidence" value="ECO:0007669"/>
    <property type="project" value="TreeGrafter"/>
</dbReference>
<keyword evidence="4 9" id="KW-0547">Nucleotide-binding</keyword>
<dbReference type="PANTHER" id="PTHR24416:SF611">
    <property type="entry name" value="TYROSINE-PROTEIN KINASE TRANSMEMBRANE RECEPTOR ROR"/>
    <property type="match status" value="1"/>
</dbReference>
<dbReference type="AlphaFoldDB" id="A0AAN8J8T1"/>
<evidence type="ECO:0000313" key="12">
    <source>
        <dbReference type="EMBL" id="KAK6172105.1"/>
    </source>
</evidence>
<comment type="caution">
    <text evidence="12">The sequence shown here is derived from an EMBL/GenBank/DDBJ whole genome shotgun (WGS) entry which is preliminary data.</text>
</comment>
<evidence type="ECO:0000256" key="3">
    <source>
        <dbReference type="ARBA" id="ARBA00022679"/>
    </source>
</evidence>
<dbReference type="InterPro" id="IPR000719">
    <property type="entry name" value="Prot_kinase_dom"/>
</dbReference>
<gene>
    <name evidence="12" type="ORF">SNE40_018058</name>
</gene>
<evidence type="ECO:0000259" key="11">
    <source>
        <dbReference type="PROSITE" id="PS50011"/>
    </source>
</evidence>
<evidence type="ECO:0000256" key="9">
    <source>
        <dbReference type="PROSITE-ProRule" id="PRU10141"/>
    </source>
</evidence>
<dbReference type="InterPro" id="IPR050122">
    <property type="entry name" value="RTK"/>
</dbReference>
<evidence type="ECO:0000256" key="1">
    <source>
        <dbReference type="ARBA" id="ARBA00004167"/>
    </source>
</evidence>
<evidence type="ECO:0000256" key="2">
    <source>
        <dbReference type="ARBA" id="ARBA00022553"/>
    </source>
</evidence>
<organism evidence="12 13">
    <name type="scientific">Patella caerulea</name>
    <name type="common">Rayed Mediterranean limpet</name>
    <dbReference type="NCBI Taxonomy" id="87958"/>
    <lineage>
        <taxon>Eukaryota</taxon>
        <taxon>Metazoa</taxon>
        <taxon>Spiralia</taxon>
        <taxon>Lophotrochozoa</taxon>
        <taxon>Mollusca</taxon>
        <taxon>Gastropoda</taxon>
        <taxon>Patellogastropoda</taxon>
        <taxon>Patelloidea</taxon>
        <taxon>Patellidae</taxon>
        <taxon>Patella</taxon>
    </lineage>
</organism>
<evidence type="ECO:0000256" key="10">
    <source>
        <dbReference type="SAM" id="Phobius"/>
    </source>
</evidence>
<dbReference type="Gene3D" id="1.10.510.10">
    <property type="entry name" value="Transferase(Phosphotransferase) domain 1"/>
    <property type="match status" value="1"/>
</dbReference>
<keyword evidence="7" id="KW-0829">Tyrosine-protein kinase</keyword>
<dbReference type="InterPro" id="IPR017441">
    <property type="entry name" value="Protein_kinase_ATP_BS"/>
</dbReference>
<dbReference type="GO" id="GO:0005524">
    <property type="term" value="F:ATP binding"/>
    <property type="evidence" value="ECO:0007669"/>
    <property type="project" value="UniProtKB-UniRule"/>
</dbReference>
<dbReference type="PROSITE" id="PS50011">
    <property type="entry name" value="PROTEIN_KINASE_DOM"/>
    <property type="match status" value="1"/>
</dbReference>
<dbReference type="CDD" id="cd00192">
    <property type="entry name" value="PTKc"/>
    <property type="match status" value="1"/>
</dbReference>